<keyword evidence="3" id="KW-1185">Reference proteome</keyword>
<dbReference type="InterPro" id="IPR013320">
    <property type="entry name" value="ConA-like_dom_sf"/>
</dbReference>
<dbReference type="SUPFAM" id="SSF49899">
    <property type="entry name" value="Concanavalin A-like lectins/glucanases"/>
    <property type="match status" value="1"/>
</dbReference>
<name>A0A9W4WQ03_9GLOM</name>
<dbReference type="Pfam" id="PF00622">
    <property type="entry name" value="SPRY"/>
    <property type="match status" value="1"/>
</dbReference>
<comment type="caution">
    <text evidence="2">The sequence shown here is derived from an EMBL/GenBank/DDBJ whole genome shotgun (WGS) entry which is preliminary data.</text>
</comment>
<dbReference type="InterPro" id="IPR043136">
    <property type="entry name" value="B30.2/SPRY_sf"/>
</dbReference>
<dbReference type="EMBL" id="CAMKVN010000677">
    <property type="protein sequence ID" value="CAI2170256.1"/>
    <property type="molecule type" value="Genomic_DNA"/>
</dbReference>
<dbReference type="InterPro" id="IPR003877">
    <property type="entry name" value="SPRY_dom"/>
</dbReference>
<dbReference type="PANTHER" id="PTHR12864">
    <property type="entry name" value="RAN BINDING PROTEIN 9-RELATED"/>
    <property type="match status" value="1"/>
</dbReference>
<dbReference type="InterPro" id="IPR050618">
    <property type="entry name" value="Ubq-SigPath_Reg"/>
</dbReference>
<feature type="domain" description="B30.2/SPRY" evidence="1">
    <location>
        <begin position="9"/>
        <end position="167"/>
    </location>
</feature>
<dbReference type="SMART" id="SM00449">
    <property type="entry name" value="SPRY"/>
    <property type="match status" value="1"/>
</dbReference>
<dbReference type="Gene3D" id="2.60.120.920">
    <property type="match status" value="1"/>
</dbReference>
<dbReference type="AlphaFoldDB" id="A0A9W4WQ03"/>
<evidence type="ECO:0000313" key="2">
    <source>
        <dbReference type="EMBL" id="CAI2170256.1"/>
    </source>
</evidence>
<reference evidence="2" key="1">
    <citation type="submission" date="2022-08" db="EMBL/GenBank/DDBJ databases">
        <authorList>
            <person name="Kallberg Y."/>
            <person name="Tangrot J."/>
            <person name="Rosling A."/>
        </authorList>
    </citation>
    <scope>NUCLEOTIDE SEQUENCE</scope>
    <source>
        <strain evidence="2">Wild A</strain>
    </source>
</reference>
<proteinExistence type="predicted"/>
<dbReference type="InterPro" id="IPR001870">
    <property type="entry name" value="B30.2/SPRY"/>
</dbReference>
<gene>
    <name evidence="2" type="ORF">FWILDA_LOCUS4490</name>
</gene>
<sequence length="167" mass="18589">MEGEQNIPPYLKNSPLDLYKKYVTFTLPSSMNKMDCSKNLNVEDDGYLVHYNGTGVTDIDAGIVRSDCPIPDKVGLFYFEVEITSKGENGYLGVGFCEKEVRLDRLPGWEPKSFGYHGDDGNKFESNGTGAPYGPIFTTGDIIGCGINFYKKKAFYTKNGKNLGMYK</sequence>
<accession>A0A9W4WQ03</accession>
<protein>
    <submittedName>
        <fullName evidence="2">7269_t:CDS:1</fullName>
    </submittedName>
</protein>
<dbReference type="OrthoDB" id="25503at2759"/>
<evidence type="ECO:0000259" key="1">
    <source>
        <dbReference type="PROSITE" id="PS50188"/>
    </source>
</evidence>
<organism evidence="2 3">
    <name type="scientific">Funneliformis geosporum</name>
    <dbReference type="NCBI Taxonomy" id="1117311"/>
    <lineage>
        <taxon>Eukaryota</taxon>
        <taxon>Fungi</taxon>
        <taxon>Fungi incertae sedis</taxon>
        <taxon>Mucoromycota</taxon>
        <taxon>Glomeromycotina</taxon>
        <taxon>Glomeromycetes</taxon>
        <taxon>Glomerales</taxon>
        <taxon>Glomeraceae</taxon>
        <taxon>Funneliformis</taxon>
    </lineage>
</organism>
<dbReference type="PROSITE" id="PS50188">
    <property type="entry name" value="B302_SPRY"/>
    <property type="match status" value="1"/>
</dbReference>
<dbReference type="Proteomes" id="UP001153678">
    <property type="component" value="Unassembled WGS sequence"/>
</dbReference>
<evidence type="ECO:0000313" key="3">
    <source>
        <dbReference type="Proteomes" id="UP001153678"/>
    </source>
</evidence>